<evidence type="ECO:0000313" key="3">
    <source>
        <dbReference type="Proteomes" id="UP000274762"/>
    </source>
</evidence>
<dbReference type="Gene3D" id="3.20.20.30">
    <property type="entry name" value="Luciferase-like domain"/>
    <property type="match status" value="1"/>
</dbReference>
<dbReference type="InterPro" id="IPR011251">
    <property type="entry name" value="Luciferase-like_dom"/>
</dbReference>
<dbReference type="PANTHER" id="PTHR30011:SF32">
    <property type="entry name" value="CONSERVED PROTEIN"/>
    <property type="match status" value="1"/>
</dbReference>
<name>A0A495K8G8_WILMA</name>
<dbReference type="PANTHER" id="PTHR30011">
    <property type="entry name" value="ALKANESULFONATE MONOOXYGENASE-RELATED"/>
    <property type="match status" value="1"/>
</dbReference>
<comment type="caution">
    <text evidence="2">The sequence shown here is derived from an EMBL/GenBank/DDBJ whole genome shotgun (WGS) entry which is preliminary data.</text>
</comment>
<sequence>MALKFNLMFPMRAVKHYREWIGDGSLGEVAKCCEDAGFDGFSMSEHPYPDREWLANGGHHAFDPFVSLAIAAEATKDIRLITYLMVVGYRSPYLGAKAVASLDLLSGGRVTLGLGAGYLESEFEALRADYRGRGKLFDEGIDAMRATWRGEEHSGPAFGVTGHVALPLPLTVGGPPIWIGGNSKAARRRVTEKADGWMPIAQKAEMAAITKTPPLEDIEALGAQITAQNKLRAEAGKSDIDVSFVPFESGALRKGGAGDFVAAVGPKLDAYEDAGVTWITIEPTSRTFADFKTDLAVMSAGLVNRQAARRRNHR</sequence>
<dbReference type="Pfam" id="PF00296">
    <property type="entry name" value="Bac_luciferase"/>
    <property type="match status" value="1"/>
</dbReference>
<proteinExistence type="predicted"/>
<dbReference type="GO" id="GO:0016705">
    <property type="term" value="F:oxidoreductase activity, acting on paired donors, with incorporation or reduction of molecular oxygen"/>
    <property type="evidence" value="ECO:0007669"/>
    <property type="project" value="InterPro"/>
</dbReference>
<dbReference type="SUPFAM" id="SSF51679">
    <property type="entry name" value="Bacterial luciferase-like"/>
    <property type="match status" value="1"/>
</dbReference>
<dbReference type="AlphaFoldDB" id="A0A495K8G8"/>
<dbReference type="InterPro" id="IPR036661">
    <property type="entry name" value="Luciferase-like_sf"/>
</dbReference>
<dbReference type="InterPro" id="IPR019921">
    <property type="entry name" value="Lucif-like_OxRdtase_Rv2161c"/>
</dbReference>
<dbReference type="EMBL" id="RBKV01000001">
    <property type="protein sequence ID" value="RKR97557.1"/>
    <property type="molecule type" value="Genomic_DNA"/>
</dbReference>
<feature type="domain" description="Luciferase-like" evidence="1">
    <location>
        <begin position="26"/>
        <end position="204"/>
    </location>
</feature>
<protein>
    <submittedName>
        <fullName evidence="2">Putative F420-dependent oxidoreductase</fullName>
    </submittedName>
</protein>
<dbReference type="OrthoDB" id="5172444at2"/>
<evidence type="ECO:0000259" key="1">
    <source>
        <dbReference type="Pfam" id="PF00296"/>
    </source>
</evidence>
<dbReference type="InterPro" id="IPR051260">
    <property type="entry name" value="Diverse_substr_monoxygenases"/>
</dbReference>
<evidence type="ECO:0000313" key="2">
    <source>
        <dbReference type="EMBL" id="RKR97557.1"/>
    </source>
</evidence>
<dbReference type="NCBIfam" id="TIGR03619">
    <property type="entry name" value="F420_Rv2161c"/>
    <property type="match status" value="1"/>
</dbReference>
<reference evidence="2 3" key="1">
    <citation type="submission" date="2018-10" db="EMBL/GenBank/DDBJ databases">
        <title>Sequencing the genomes of 1000 actinobacteria strains.</title>
        <authorList>
            <person name="Klenk H.-P."/>
        </authorList>
    </citation>
    <scope>NUCLEOTIDE SEQUENCE [LARGE SCALE GENOMIC DNA]</scope>
    <source>
        <strain evidence="2 3">DSM 44343</strain>
    </source>
</reference>
<accession>A0A495K8G8</accession>
<dbReference type="RefSeq" id="WP_062795683.1">
    <property type="nucleotide sequence ID" value="NZ_CBCRXS010000007.1"/>
</dbReference>
<organism evidence="2 3">
    <name type="scientific">Williamsia marianensis</name>
    <dbReference type="NCBI Taxonomy" id="85044"/>
    <lineage>
        <taxon>Bacteria</taxon>
        <taxon>Bacillati</taxon>
        <taxon>Actinomycetota</taxon>
        <taxon>Actinomycetes</taxon>
        <taxon>Mycobacteriales</taxon>
        <taxon>Nocardiaceae</taxon>
        <taxon>Williamsia</taxon>
    </lineage>
</organism>
<gene>
    <name evidence="2" type="ORF">DFJ75_4443</name>
</gene>
<dbReference type="Proteomes" id="UP000274762">
    <property type="component" value="Unassembled WGS sequence"/>
</dbReference>